<dbReference type="Gene3D" id="3.20.20.140">
    <property type="entry name" value="Metal-dependent hydrolases"/>
    <property type="match status" value="1"/>
</dbReference>
<reference evidence="3 4" key="2">
    <citation type="journal article" date="2016" name="Genome Announc.">
        <title>Complete Genome Sequence of Algoriphagus sp. Strain M8-2, Isolated from a Brackish Lake.</title>
        <authorList>
            <person name="Muraguchi Y."/>
            <person name="Kushimoto K."/>
            <person name="Ohtsubo Y."/>
            <person name="Suzuki T."/>
            <person name="Dohra H."/>
            <person name="Kimbara K."/>
            <person name="Shintani M."/>
        </authorList>
    </citation>
    <scope>NUCLEOTIDE SEQUENCE [LARGE SCALE GENOMIC DNA]</scope>
    <source>
        <strain evidence="3 4">M8-2</strain>
    </source>
</reference>
<keyword evidence="1" id="KW-0665">Pyrimidine biosynthesis</keyword>
<dbReference type="SUPFAM" id="SSF51556">
    <property type="entry name" value="Metallo-dependent hydrolases"/>
    <property type="match status" value="1"/>
</dbReference>
<dbReference type="SUPFAM" id="SSF51338">
    <property type="entry name" value="Composite domain of metallo-dependent hydrolases"/>
    <property type="match status" value="1"/>
</dbReference>
<dbReference type="Gene3D" id="2.30.40.10">
    <property type="entry name" value="Urease, subunit C, domain 1"/>
    <property type="match status" value="1"/>
</dbReference>
<dbReference type="GO" id="GO:0004038">
    <property type="term" value="F:allantoinase activity"/>
    <property type="evidence" value="ECO:0007669"/>
    <property type="project" value="TreeGrafter"/>
</dbReference>
<feature type="domain" description="Dihydroorotase catalytic" evidence="2">
    <location>
        <begin position="50"/>
        <end position="236"/>
    </location>
</feature>
<evidence type="ECO:0000256" key="1">
    <source>
        <dbReference type="ARBA" id="ARBA00022975"/>
    </source>
</evidence>
<dbReference type="InterPro" id="IPR011059">
    <property type="entry name" value="Metal-dep_hydrolase_composite"/>
</dbReference>
<dbReference type="GO" id="GO:0046872">
    <property type="term" value="F:metal ion binding"/>
    <property type="evidence" value="ECO:0007669"/>
    <property type="project" value="InterPro"/>
</dbReference>
<keyword evidence="4" id="KW-1185">Reference proteome</keyword>
<sequence length="414" mass="46245">MAYLLKNLSLIDKGVIQSPKNFLIEGDLIREIDFEEGASEVQVLDLTGCVITRSWVDLRCSMGEPGLEYRETIESLCNSLLVSGFSKAIVLPNTDPVIQSKSEVEFIHSKSRDYLVDLEVMGAVTKNCQGEDLTEILDMHFQGGIKVFGDGLKTLANPDRYMKILQYLKKFDGVLFDHAYDPLLSIFGQMHEGEISTALGMKGIPNLAEDIAIQRNLDILRYAGGRVHFQSLSTKKGVELIRKAKEEGLAVTSDVSIYQLIFSEQDLVGFDSNFKVKPPFRGNEDRLAIIEGLKDGTIDAIVSNHNPQDFDSKFSEFDLASFGMSGLQTFLPALVILSNEIGWELLIQKITEGPASILGHTLEAWTIFDPNTEWIYDEKANRSLSSNHPWYGQKLKGMVKYMIKGGQLVKVYEA</sequence>
<dbReference type="CDD" id="cd01317">
    <property type="entry name" value="DHOase_IIa"/>
    <property type="match status" value="1"/>
</dbReference>
<evidence type="ECO:0000313" key="3">
    <source>
        <dbReference type="EMBL" id="AMQ58082.1"/>
    </source>
</evidence>
<organism evidence="3 4">
    <name type="scientific">Algoriphagus sanaruensis</name>
    <dbReference type="NCBI Taxonomy" id="1727163"/>
    <lineage>
        <taxon>Bacteria</taxon>
        <taxon>Pseudomonadati</taxon>
        <taxon>Bacteroidota</taxon>
        <taxon>Cytophagia</taxon>
        <taxon>Cytophagales</taxon>
        <taxon>Cyclobacteriaceae</taxon>
        <taxon>Algoriphagus</taxon>
    </lineage>
</organism>
<reference evidence="4" key="1">
    <citation type="submission" date="2015-09" db="EMBL/GenBank/DDBJ databases">
        <title>Complete sequence of Algoriphagus sp. M8-2.</title>
        <authorList>
            <person name="Shintani M."/>
        </authorList>
    </citation>
    <scope>NUCLEOTIDE SEQUENCE [LARGE SCALE GENOMIC DNA]</scope>
    <source>
        <strain evidence="4">M8-2</strain>
    </source>
</reference>
<dbReference type="STRING" id="1727163.AO498_16640"/>
<evidence type="ECO:0000259" key="2">
    <source>
        <dbReference type="Pfam" id="PF12890"/>
    </source>
</evidence>
<dbReference type="GO" id="GO:0005737">
    <property type="term" value="C:cytoplasm"/>
    <property type="evidence" value="ECO:0007669"/>
    <property type="project" value="TreeGrafter"/>
</dbReference>
<dbReference type="InterPro" id="IPR004722">
    <property type="entry name" value="DHOase"/>
</dbReference>
<gene>
    <name evidence="3" type="ORF">AO498_16640</name>
</gene>
<dbReference type="PANTHER" id="PTHR43668">
    <property type="entry name" value="ALLANTOINASE"/>
    <property type="match status" value="1"/>
</dbReference>
<dbReference type="GO" id="GO:0006145">
    <property type="term" value="P:purine nucleobase catabolic process"/>
    <property type="evidence" value="ECO:0007669"/>
    <property type="project" value="TreeGrafter"/>
</dbReference>
<dbReference type="InterPro" id="IPR024403">
    <property type="entry name" value="DHOase_cat"/>
</dbReference>
<dbReference type="Pfam" id="PF12890">
    <property type="entry name" value="DHOase"/>
    <property type="match status" value="1"/>
</dbReference>
<dbReference type="Proteomes" id="UP000073816">
    <property type="component" value="Chromosome"/>
</dbReference>
<accession>A0A142ESH7</accession>
<name>A0A142ESH7_9BACT</name>
<dbReference type="RefSeq" id="WP_067550058.1">
    <property type="nucleotide sequence ID" value="NZ_CP012836.1"/>
</dbReference>
<dbReference type="KEGG" id="alm:AO498_16640"/>
<dbReference type="EMBL" id="CP012836">
    <property type="protein sequence ID" value="AMQ58082.1"/>
    <property type="molecule type" value="Genomic_DNA"/>
</dbReference>
<evidence type="ECO:0000313" key="4">
    <source>
        <dbReference type="Proteomes" id="UP000073816"/>
    </source>
</evidence>
<dbReference type="AlphaFoldDB" id="A0A142ESH7"/>
<dbReference type="PANTHER" id="PTHR43668:SF2">
    <property type="entry name" value="ALLANTOINASE"/>
    <property type="match status" value="1"/>
</dbReference>
<proteinExistence type="predicted"/>
<dbReference type="InterPro" id="IPR050138">
    <property type="entry name" value="DHOase/Allantoinase_Hydrolase"/>
</dbReference>
<dbReference type="GO" id="GO:0004151">
    <property type="term" value="F:dihydroorotase activity"/>
    <property type="evidence" value="ECO:0007669"/>
    <property type="project" value="InterPro"/>
</dbReference>
<dbReference type="GO" id="GO:0006221">
    <property type="term" value="P:pyrimidine nucleotide biosynthetic process"/>
    <property type="evidence" value="ECO:0007669"/>
    <property type="project" value="UniProtKB-KW"/>
</dbReference>
<protein>
    <submittedName>
        <fullName evidence="3">Dihydroorotase</fullName>
    </submittedName>
</protein>
<dbReference type="OrthoDB" id="9765462at2"/>
<dbReference type="PATRIC" id="fig|1727163.4.peg.3492"/>
<dbReference type="InterPro" id="IPR032466">
    <property type="entry name" value="Metal_Hydrolase"/>
</dbReference>